<dbReference type="Gene3D" id="2.10.25.10">
    <property type="entry name" value="Laminin"/>
    <property type="match status" value="3"/>
</dbReference>
<dbReference type="InterPro" id="IPR050751">
    <property type="entry name" value="ECM_structural_protein"/>
</dbReference>
<accession>A0A2C6LHR0</accession>
<keyword evidence="1" id="KW-0245">EGF-like domain</keyword>
<keyword evidence="8" id="KW-1185">Reference proteome</keyword>
<name>A0A2C6LHR0_9APIC</name>
<evidence type="ECO:0000256" key="2">
    <source>
        <dbReference type="ARBA" id="ARBA00022729"/>
    </source>
</evidence>
<dbReference type="SMART" id="SM00179">
    <property type="entry name" value="EGF_CA"/>
    <property type="match status" value="2"/>
</dbReference>
<dbReference type="FunFam" id="2.10.25.10:FF:000037">
    <property type="entry name" value="Signal peptide, CUB domain and EGF-like domain-containing 2"/>
    <property type="match status" value="1"/>
</dbReference>
<feature type="domain" description="EGF-like" evidence="6">
    <location>
        <begin position="183"/>
        <end position="198"/>
    </location>
</feature>
<sequence>MPHMTDELHMHEPNSSSSSSSRNSNSTSNRNSTNTNSSTNQSVLTTTYTYPPATSLVSRDAVSSSSLPSLSLPSRPPSLGNGELIKLQDLGQLAVDLSTCDPKTEGICCLARHYCDPNATCFSDVLPESVFEIINAIPRCTCREGFEGDGRTKGTGCSNIDECAVGIAGCEQICKDFSPGYACSCYDGYRLKPNGKECEDINECQEMRMVVTSYDGGERLQARGGGCQHICLNTPGSYQCLCAP</sequence>
<dbReference type="Proteomes" id="UP000221165">
    <property type="component" value="Unassembled WGS sequence"/>
</dbReference>
<keyword evidence="2" id="KW-0732">Signal</keyword>
<keyword evidence="3" id="KW-0677">Repeat</keyword>
<evidence type="ECO:0000256" key="1">
    <source>
        <dbReference type="ARBA" id="ARBA00022536"/>
    </source>
</evidence>
<feature type="non-terminal residue" evidence="7">
    <location>
        <position position="244"/>
    </location>
</feature>
<dbReference type="Pfam" id="PF07645">
    <property type="entry name" value="EGF_CA"/>
    <property type="match status" value="1"/>
</dbReference>
<dbReference type="GeneID" id="94423534"/>
<dbReference type="SMART" id="SM00181">
    <property type="entry name" value="EGF"/>
    <property type="match status" value="3"/>
</dbReference>
<dbReference type="PROSITE" id="PS01186">
    <property type="entry name" value="EGF_2"/>
    <property type="match status" value="1"/>
</dbReference>
<evidence type="ECO:0000259" key="6">
    <source>
        <dbReference type="PROSITE" id="PS01186"/>
    </source>
</evidence>
<dbReference type="GO" id="GO:0005509">
    <property type="term" value="F:calcium ion binding"/>
    <property type="evidence" value="ECO:0007669"/>
    <property type="project" value="InterPro"/>
</dbReference>
<gene>
    <name evidence="7" type="ORF">CSUI_000089</name>
</gene>
<dbReference type="InterPro" id="IPR026823">
    <property type="entry name" value="cEGF"/>
</dbReference>
<feature type="compositionally biased region" description="Basic and acidic residues" evidence="5">
    <location>
        <begin position="1"/>
        <end position="12"/>
    </location>
</feature>
<feature type="region of interest" description="Disordered" evidence="5">
    <location>
        <begin position="1"/>
        <end position="43"/>
    </location>
</feature>
<dbReference type="InterPro" id="IPR000742">
    <property type="entry name" value="EGF"/>
</dbReference>
<dbReference type="Pfam" id="PF12662">
    <property type="entry name" value="cEGF"/>
    <property type="match status" value="1"/>
</dbReference>
<feature type="compositionally biased region" description="Low complexity" evidence="5">
    <location>
        <begin position="14"/>
        <end position="40"/>
    </location>
</feature>
<dbReference type="AlphaFoldDB" id="A0A2C6LHR0"/>
<dbReference type="SUPFAM" id="SSF57196">
    <property type="entry name" value="EGF/Laminin"/>
    <property type="match status" value="2"/>
</dbReference>
<dbReference type="OrthoDB" id="5981079at2759"/>
<evidence type="ECO:0000313" key="8">
    <source>
        <dbReference type="Proteomes" id="UP000221165"/>
    </source>
</evidence>
<evidence type="ECO:0000256" key="4">
    <source>
        <dbReference type="ARBA" id="ARBA00023157"/>
    </source>
</evidence>
<dbReference type="EMBL" id="MIGC01000034">
    <property type="protein sequence ID" value="PHJ26055.1"/>
    <property type="molecule type" value="Genomic_DNA"/>
</dbReference>
<protein>
    <submittedName>
        <fullName evidence="7">Calcium binding egf domain-containing protein</fullName>
    </submittedName>
</protein>
<evidence type="ECO:0000313" key="7">
    <source>
        <dbReference type="EMBL" id="PHJ26055.1"/>
    </source>
</evidence>
<evidence type="ECO:0000256" key="3">
    <source>
        <dbReference type="ARBA" id="ARBA00022737"/>
    </source>
</evidence>
<dbReference type="InterPro" id="IPR001881">
    <property type="entry name" value="EGF-like_Ca-bd_dom"/>
</dbReference>
<dbReference type="VEuPathDB" id="ToxoDB:CSUI_000089"/>
<comment type="caution">
    <text evidence="7">The sequence shown here is derived from an EMBL/GenBank/DDBJ whole genome shotgun (WGS) entry which is preliminary data.</text>
</comment>
<evidence type="ECO:0000256" key="5">
    <source>
        <dbReference type="SAM" id="MobiDB-lite"/>
    </source>
</evidence>
<dbReference type="InterPro" id="IPR018097">
    <property type="entry name" value="EGF_Ca-bd_CS"/>
</dbReference>
<dbReference type="RefSeq" id="XP_067927701.1">
    <property type="nucleotide sequence ID" value="XM_068060323.1"/>
</dbReference>
<dbReference type="PANTHER" id="PTHR24034">
    <property type="entry name" value="EGF-LIKE DOMAIN-CONTAINING PROTEIN"/>
    <property type="match status" value="1"/>
</dbReference>
<dbReference type="PROSITE" id="PS01187">
    <property type="entry name" value="EGF_CA"/>
    <property type="match status" value="1"/>
</dbReference>
<dbReference type="PANTHER" id="PTHR24034:SF89">
    <property type="entry name" value="COMPLEMENT COMPONENT C1Q RECEPTOR"/>
    <property type="match status" value="1"/>
</dbReference>
<organism evidence="7 8">
    <name type="scientific">Cystoisospora suis</name>
    <dbReference type="NCBI Taxonomy" id="483139"/>
    <lineage>
        <taxon>Eukaryota</taxon>
        <taxon>Sar</taxon>
        <taxon>Alveolata</taxon>
        <taxon>Apicomplexa</taxon>
        <taxon>Conoidasida</taxon>
        <taxon>Coccidia</taxon>
        <taxon>Eucoccidiorida</taxon>
        <taxon>Eimeriorina</taxon>
        <taxon>Sarcocystidae</taxon>
        <taxon>Cystoisospora</taxon>
    </lineage>
</organism>
<dbReference type="InterPro" id="IPR049883">
    <property type="entry name" value="NOTCH1_EGF-like"/>
</dbReference>
<keyword evidence="4" id="KW-1015">Disulfide bond</keyword>
<reference evidence="7 8" key="1">
    <citation type="journal article" date="2017" name="Int. J. Parasitol.">
        <title>The genome of the protozoan parasite Cystoisospora suis and a reverse vaccinology approach to identify vaccine candidates.</title>
        <authorList>
            <person name="Palmieri N."/>
            <person name="Shrestha A."/>
            <person name="Ruttkowski B."/>
            <person name="Beck T."/>
            <person name="Vogl C."/>
            <person name="Tomley F."/>
            <person name="Blake D.P."/>
            <person name="Joachim A."/>
        </authorList>
    </citation>
    <scope>NUCLEOTIDE SEQUENCE [LARGE SCALE GENOMIC DNA]</scope>
    <source>
        <strain evidence="7 8">Wien I</strain>
    </source>
</reference>
<proteinExistence type="predicted"/>